<gene>
    <name evidence="1" type="ORF">FIJ20_26220</name>
</gene>
<evidence type="ECO:0000313" key="1">
    <source>
        <dbReference type="EMBL" id="EFB2195589.1"/>
    </source>
</evidence>
<reference evidence="1 2" key="1">
    <citation type="submission" date="2019-06" db="EMBL/GenBank/DDBJ databases">
        <authorList>
            <consortium name="NARMS: The National Antimicrobial Resistance Monitoring System"/>
        </authorList>
    </citation>
    <scope>NUCLEOTIDE SEQUENCE [LARGE SCALE GENOMIC DNA]</scope>
    <source>
        <strain evidence="1 2">FSIS11921886</strain>
    </source>
</reference>
<name>A0A1C7CT99_ECOLX</name>
<dbReference type="Proteomes" id="UP000519859">
    <property type="component" value="Unassembled WGS sequence"/>
</dbReference>
<protein>
    <submittedName>
        <fullName evidence="1">DUF3950 domain-containing protein</fullName>
    </submittedName>
</protein>
<dbReference type="RefSeq" id="WP_001299328.1">
    <property type="nucleotide sequence ID" value="NZ_AP026080.1"/>
</dbReference>
<dbReference type="InterPro" id="IPR025030">
    <property type="entry name" value="DUF3950"/>
</dbReference>
<dbReference type="AlphaFoldDB" id="A0A1C7CT99"/>
<organism evidence="1 2">
    <name type="scientific">Escherichia coli</name>
    <dbReference type="NCBI Taxonomy" id="562"/>
    <lineage>
        <taxon>Bacteria</taxon>
        <taxon>Pseudomonadati</taxon>
        <taxon>Pseudomonadota</taxon>
        <taxon>Gammaproteobacteria</taxon>
        <taxon>Enterobacterales</taxon>
        <taxon>Enterobacteriaceae</taxon>
        <taxon>Escherichia</taxon>
    </lineage>
</organism>
<accession>A0A1C7CT99</accession>
<dbReference type="NCBIfam" id="NF041551">
    <property type="entry name" value="YlcI_YnfO_N"/>
    <property type="match status" value="1"/>
</dbReference>
<evidence type="ECO:0000313" key="2">
    <source>
        <dbReference type="Proteomes" id="UP000519859"/>
    </source>
</evidence>
<dbReference type="OMA" id="ACNRKLA"/>
<sequence>MSTKNRTRRTTTRNIRFPNQMIEQINIALDQKGSGNFSAWVIEACRRRLINEKHAQFVPNKDKHDQSTCSDRFT</sequence>
<proteinExistence type="predicted"/>
<comment type="caution">
    <text evidence="1">The sequence shown here is derived from an EMBL/GenBank/DDBJ whole genome shotgun (WGS) entry which is preliminary data.</text>
</comment>
<dbReference type="Pfam" id="PF13132">
    <property type="entry name" value="DUF3950"/>
    <property type="match status" value="1"/>
</dbReference>
<dbReference type="EMBL" id="AASDFP010000177">
    <property type="protein sequence ID" value="EFB2195589.1"/>
    <property type="molecule type" value="Genomic_DNA"/>
</dbReference>